<feature type="compositionally biased region" description="Pro residues" evidence="1">
    <location>
        <begin position="1"/>
        <end position="16"/>
    </location>
</feature>
<sequence length="539" mass="58000">MQQDGPPAPGLLPPGCLPTRPEHPRPFLDANDLGGRPRALQGVDPLHRGLYVLLAGGVRKDDNGGVGILGPGRALEHGGQAHPALAQDGGDAAQDAWLVAHGEAQVERPPALDGRHARSLLEVRRAQHGQPAGDARQQVPANVDDVRHHRAAGGQRARAQPGEQRRAERRRLEQHRVEGAPHIRQGAGGGNEGRVHPHIQPLGGTLGDGQELENIARLAAEADVQRQQGGDALHVHILRGHARGERQRGQQAELLRRVHPAHIQRGVRLRVPQLLGLGERIRIGRPLIGHGREDEVGRPVDDAVDGGHPVRGERLAQGADDGNAAAHGRLEVQIHPSGEGLGEERLPVRGQQGLVGGDDMPPRGDGPLQVLPRGRQAPHQLDDHRHLGIREDGLDAVGEELRRHVIGPSPPALPPQDVPHPHPRAQTALDVPGMVREDPVRPQPHVAQAQQRDSDLFHSLLFAPCPGFTSYASSSSHVCGMRRPWRSASTWMRTSPTPAAKVSVLTSVVSASTRLRASTWTQFWKAPAGASHGWPAQRI</sequence>
<comment type="caution">
    <text evidence="2">The sequence shown here is derived from an EMBL/GenBank/DDBJ whole genome shotgun (WGS) entry which is preliminary data.</text>
</comment>
<organism evidence="2 3">
    <name type="scientific">Stigmatella aurantiaca (strain DW4/3-1)</name>
    <dbReference type="NCBI Taxonomy" id="378806"/>
    <lineage>
        <taxon>Bacteria</taxon>
        <taxon>Pseudomonadati</taxon>
        <taxon>Myxococcota</taxon>
        <taxon>Myxococcia</taxon>
        <taxon>Myxococcales</taxon>
        <taxon>Cystobacterineae</taxon>
        <taxon>Archangiaceae</taxon>
        <taxon>Stigmatella</taxon>
    </lineage>
</organism>
<protein>
    <submittedName>
        <fullName evidence="2">Uncharacterized protein</fullName>
    </submittedName>
</protein>
<evidence type="ECO:0000256" key="1">
    <source>
        <dbReference type="SAM" id="MobiDB-lite"/>
    </source>
</evidence>
<accession>Q09AZ8</accession>
<proteinExistence type="predicted"/>
<feature type="region of interest" description="Disordered" evidence="1">
    <location>
        <begin position="147"/>
        <end position="193"/>
    </location>
</feature>
<dbReference type="EMBL" id="AAMD01000011">
    <property type="protein sequence ID" value="EAU68904.1"/>
    <property type="molecule type" value="Genomic_DNA"/>
</dbReference>
<evidence type="ECO:0000313" key="3">
    <source>
        <dbReference type="Proteomes" id="UP000032702"/>
    </source>
</evidence>
<reference evidence="2 3" key="1">
    <citation type="submission" date="2006-04" db="EMBL/GenBank/DDBJ databases">
        <authorList>
            <person name="Nierman W.C."/>
        </authorList>
    </citation>
    <scope>NUCLEOTIDE SEQUENCE [LARGE SCALE GENOMIC DNA]</scope>
    <source>
        <strain evidence="2 3">DW4/3-1</strain>
    </source>
</reference>
<feature type="region of interest" description="Disordered" evidence="1">
    <location>
        <begin position="1"/>
        <end position="37"/>
    </location>
</feature>
<feature type="compositionally biased region" description="Basic and acidic residues" evidence="1">
    <location>
        <begin position="163"/>
        <end position="181"/>
    </location>
</feature>
<feature type="compositionally biased region" description="Low complexity" evidence="1">
    <location>
        <begin position="152"/>
        <end position="162"/>
    </location>
</feature>
<dbReference type="AlphaFoldDB" id="Q09AZ8"/>
<gene>
    <name evidence="2" type="ORF">STIAU_6850</name>
</gene>
<evidence type="ECO:0000313" key="2">
    <source>
        <dbReference type="EMBL" id="EAU68904.1"/>
    </source>
</evidence>
<dbReference type="Proteomes" id="UP000032702">
    <property type="component" value="Unassembled WGS sequence"/>
</dbReference>
<name>Q09AZ8_STIAD</name>